<evidence type="ECO:0000313" key="2">
    <source>
        <dbReference type="EMBL" id="KAF6474811.1"/>
    </source>
</evidence>
<comment type="caution">
    <text evidence="2">The sequence shown here is derived from an EMBL/GenBank/DDBJ whole genome shotgun (WGS) entry which is preliminary data.</text>
</comment>
<gene>
    <name evidence="2" type="ORF">HJG63_010951</name>
</gene>
<evidence type="ECO:0000313" key="3">
    <source>
        <dbReference type="Proteomes" id="UP000593571"/>
    </source>
</evidence>
<keyword evidence="1" id="KW-0472">Membrane</keyword>
<sequence length="148" mass="16922">MKVLLRISHLDYFNSLLTGLPASTLDPPYICFQHSSQSDLLKVNQIMSLLCPKPCNDSPSHSAEKPVFTRVYEAYIFGLHYLSTSFPTSSPAHCTPHRPPCCSWKYQALTHFKAFKWLFPLPGMFNSYICIVYALSLFMSLFKCYPLN</sequence>
<keyword evidence="1" id="KW-0812">Transmembrane</keyword>
<feature type="transmembrane region" description="Helical" evidence="1">
    <location>
        <begin position="117"/>
        <end position="142"/>
    </location>
</feature>
<keyword evidence="1" id="KW-1133">Transmembrane helix</keyword>
<dbReference type="AlphaFoldDB" id="A0A7J8HS37"/>
<protein>
    <submittedName>
        <fullName evidence="2">Uncharacterized protein</fullName>
    </submittedName>
</protein>
<dbReference type="EMBL" id="JACASE010000004">
    <property type="protein sequence ID" value="KAF6474811.1"/>
    <property type="molecule type" value="Genomic_DNA"/>
</dbReference>
<name>A0A7J8HS37_ROUAE</name>
<keyword evidence="3" id="KW-1185">Reference proteome</keyword>
<proteinExistence type="predicted"/>
<dbReference type="Proteomes" id="UP000593571">
    <property type="component" value="Unassembled WGS sequence"/>
</dbReference>
<reference evidence="2 3" key="1">
    <citation type="journal article" date="2020" name="Nature">
        <title>Six reference-quality genomes reveal evolution of bat adaptations.</title>
        <authorList>
            <person name="Jebb D."/>
            <person name="Huang Z."/>
            <person name="Pippel M."/>
            <person name="Hughes G.M."/>
            <person name="Lavrichenko K."/>
            <person name="Devanna P."/>
            <person name="Winkler S."/>
            <person name="Jermiin L.S."/>
            <person name="Skirmuntt E.C."/>
            <person name="Katzourakis A."/>
            <person name="Burkitt-Gray L."/>
            <person name="Ray D.A."/>
            <person name="Sullivan K.A.M."/>
            <person name="Roscito J.G."/>
            <person name="Kirilenko B.M."/>
            <person name="Davalos L.M."/>
            <person name="Corthals A.P."/>
            <person name="Power M.L."/>
            <person name="Jones G."/>
            <person name="Ransome R.D."/>
            <person name="Dechmann D.K.N."/>
            <person name="Locatelli A.G."/>
            <person name="Puechmaille S.J."/>
            <person name="Fedrigo O."/>
            <person name="Jarvis E.D."/>
            <person name="Hiller M."/>
            <person name="Vernes S.C."/>
            <person name="Myers E.W."/>
            <person name="Teeling E.C."/>
        </authorList>
    </citation>
    <scope>NUCLEOTIDE SEQUENCE [LARGE SCALE GENOMIC DNA]</scope>
    <source>
        <strain evidence="2">MRouAeg1</strain>
        <tissue evidence="2">Muscle</tissue>
    </source>
</reference>
<accession>A0A7J8HS37</accession>
<organism evidence="2 3">
    <name type="scientific">Rousettus aegyptiacus</name>
    <name type="common">Egyptian fruit bat</name>
    <name type="synonym">Pteropus aegyptiacus</name>
    <dbReference type="NCBI Taxonomy" id="9407"/>
    <lineage>
        <taxon>Eukaryota</taxon>
        <taxon>Metazoa</taxon>
        <taxon>Chordata</taxon>
        <taxon>Craniata</taxon>
        <taxon>Vertebrata</taxon>
        <taxon>Euteleostomi</taxon>
        <taxon>Mammalia</taxon>
        <taxon>Eutheria</taxon>
        <taxon>Laurasiatheria</taxon>
        <taxon>Chiroptera</taxon>
        <taxon>Yinpterochiroptera</taxon>
        <taxon>Pteropodoidea</taxon>
        <taxon>Pteropodidae</taxon>
        <taxon>Rousettinae</taxon>
        <taxon>Rousettus</taxon>
    </lineage>
</organism>
<evidence type="ECO:0000256" key="1">
    <source>
        <dbReference type="SAM" id="Phobius"/>
    </source>
</evidence>